<organism evidence="3 4">
    <name type="scientific">Nibricoccus aquaticus</name>
    <dbReference type="NCBI Taxonomy" id="2576891"/>
    <lineage>
        <taxon>Bacteria</taxon>
        <taxon>Pseudomonadati</taxon>
        <taxon>Verrucomicrobiota</taxon>
        <taxon>Opitutia</taxon>
        <taxon>Opitutales</taxon>
        <taxon>Opitutaceae</taxon>
        <taxon>Nibricoccus</taxon>
    </lineage>
</organism>
<feature type="signal peptide" evidence="1">
    <location>
        <begin position="1"/>
        <end position="22"/>
    </location>
</feature>
<keyword evidence="1" id="KW-1005">Bacterial flagellum biogenesis</keyword>
<dbReference type="EMBL" id="CP023344">
    <property type="protein sequence ID" value="ATC64109.1"/>
    <property type="molecule type" value="Genomic_DNA"/>
</dbReference>
<evidence type="ECO:0000259" key="2">
    <source>
        <dbReference type="Pfam" id="PF13144"/>
    </source>
</evidence>
<evidence type="ECO:0000313" key="3">
    <source>
        <dbReference type="EMBL" id="ATC64109.1"/>
    </source>
</evidence>
<dbReference type="PANTHER" id="PTHR36307">
    <property type="entry name" value="FLAGELLA BASAL BODY P-RING FORMATION PROTEIN FLGA"/>
    <property type="match status" value="1"/>
</dbReference>
<reference evidence="3 4" key="1">
    <citation type="submission" date="2017-09" db="EMBL/GenBank/DDBJ databases">
        <title>Complete genome sequence of Verrucomicrobial strain HZ-65, isolated from freshwater.</title>
        <authorList>
            <person name="Choi A."/>
        </authorList>
    </citation>
    <scope>NUCLEOTIDE SEQUENCE [LARGE SCALE GENOMIC DNA]</scope>
    <source>
        <strain evidence="3 4">HZ-65</strain>
    </source>
</reference>
<dbReference type="RefSeq" id="WP_096055741.1">
    <property type="nucleotide sequence ID" value="NZ_CP023344.1"/>
</dbReference>
<sequence>MNSRPLAPFLVSLLLTFSLFSAAVPAARAQNSATADLPAATLRTALLADVAAQLSAHFRADGDLQLESVRPLSLPASTTPLPVEAIEYPAVLASSMIVRIRVGTADPVEHTLVLRAQLSREVWATRAPSVRDASFDPVQLDTRRADVLRERDAIAVTESCADYTFNRAVPANRILTWRDISRRSLVRKGQVIEVAAIDGTLSITMKALAMENGAAGETVKVRNIDSKKEFNALVVADSRAQIRF</sequence>
<comment type="subcellular location">
    <subcellularLocation>
        <location evidence="1">Periplasm</location>
    </subcellularLocation>
</comment>
<dbReference type="InterPro" id="IPR039246">
    <property type="entry name" value="Flagellar_FlgA"/>
</dbReference>
<feature type="domain" description="Flagella basal body P-ring formation protein FlgA SAF" evidence="2">
    <location>
        <begin position="138"/>
        <end position="242"/>
    </location>
</feature>
<evidence type="ECO:0000256" key="1">
    <source>
        <dbReference type="RuleBase" id="RU362063"/>
    </source>
</evidence>
<keyword evidence="3" id="KW-0969">Cilium</keyword>
<dbReference type="InterPro" id="IPR017585">
    <property type="entry name" value="SAF_FlgA"/>
</dbReference>
<feature type="chain" id="PRO_5011831473" description="Flagella basal body P-ring formation protein FlgA" evidence="1">
    <location>
        <begin position="23"/>
        <end position="244"/>
    </location>
</feature>
<name>A0A290Q603_9BACT</name>
<dbReference type="Gene3D" id="2.30.30.760">
    <property type="match status" value="1"/>
</dbReference>
<keyword evidence="3" id="KW-0966">Cell projection</keyword>
<gene>
    <name evidence="3" type="primary">flgA</name>
    <name evidence="3" type="ORF">CMV30_09165</name>
</gene>
<keyword evidence="1" id="KW-0574">Periplasm</keyword>
<dbReference type="AlphaFoldDB" id="A0A290Q603"/>
<keyword evidence="3" id="KW-0282">Flagellum</keyword>
<evidence type="ECO:0000313" key="4">
    <source>
        <dbReference type="Proteomes" id="UP000217265"/>
    </source>
</evidence>
<dbReference type="OrthoDB" id="190309at2"/>
<dbReference type="GO" id="GO:0044780">
    <property type="term" value="P:bacterial-type flagellum assembly"/>
    <property type="evidence" value="ECO:0007669"/>
    <property type="project" value="InterPro"/>
</dbReference>
<dbReference type="NCBIfam" id="TIGR03170">
    <property type="entry name" value="flgA_cterm"/>
    <property type="match status" value="1"/>
</dbReference>
<comment type="similarity">
    <text evidence="1">Belongs to the FlgA family.</text>
</comment>
<dbReference type="PANTHER" id="PTHR36307:SF1">
    <property type="entry name" value="FLAGELLA BASAL BODY P-RING FORMATION PROTEIN FLGA"/>
    <property type="match status" value="1"/>
</dbReference>
<protein>
    <recommendedName>
        <fullName evidence="1">Flagella basal body P-ring formation protein FlgA</fullName>
    </recommendedName>
</protein>
<dbReference type="Pfam" id="PF13144">
    <property type="entry name" value="ChapFlgA"/>
    <property type="match status" value="1"/>
</dbReference>
<dbReference type="KEGG" id="vbh:CMV30_09165"/>
<accession>A0A290Q603</accession>
<keyword evidence="4" id="KW-1185">Reference proteome</keyword>
<comment type="function">
    <text evidence="1">Involved in the assembly process of the P-ring formation. It may associate with FlgF on the rod constituting a structure essential for the P-ring assembly or may act as a modulator protein for the P-ring assembly.</text>
</comment>
<dbReference type="GO" id="GO:0042597">
    <property type="term" value="C:periplasmic space"/>
    <property type="evidence" value="ECO:0007669"/>
    <property type="project" value="UniProtKB-SubCell"/>
</dbReference>
<proteinExistence type="inferred from homology"/>
<dbReference type="Proteomes" id="UP000217265">
    <property type="component" value="Chromosome"/>
</dbReference>
<keyword evidence="1" id="KW-0732">Signal</keyword>